<dbReference type="GO" id="GO:0016787">
    <property type="term" value="F:hydrolase activity"/>
    <property type="evidence" value="ECO:0007669"/>
    <property type="project" value="UniProtKB-KW"/>
</dbReference>
<dbReference type="SUPFAM" id="SSF51445">
    <property type="entry name" value="(Trans)glycosidases"/>
    <property type="match status" value="1"/>
</dbReference>
<dbReference type="InterPro" id="IPR001547">
    <property type="entry name" value="Glyco_hydro_5"/>
</dbReference>
<keyword evidence="8" id="KW-0732">Signal</keyword>
<dbReference type="EMBL" id="JABKKJ010000030">
    <property type="protein sequence ID" value="NPE26142.1"/>
    <property type="molecule type" value="Genomic_DNA"/>
</dbReference>
<dbReference type="Proteomes" id="UP000820977">
    <property type="component" value="Unassembled WGS sequence"/>
</dbReference>
<keyword evidence="6" id="KW-0624">Polysaccharide degradation</keyword>
<feature type="chain" id="PRO_5047072485" evidence="8">
    <location>
        <begin position="23"/>
        <end position="407"/>
    </location>
</feature>
<name>A0ABX2B3T4_9BACT</name>
<dbReference type="PROSITE" id="PS51257">
    <property type="entry name" value="PROKAR_LIPOPROTEIN"/>
    <property type="match status" value="1"/>
</dbReference>
<evidence type="ECO:0000256" key="8">
    <source>
        <dbReference type="SAM" id="SignalP"/>
    </source>
</evidence>
<evidence type="ECO:0000313" key="10">
    <source>
        <dbReference type="EMBL" id="NPE26142.1"/>
    </source>
</evidence>
<sequence length="407" mass="46679">MKTQVIASLILTMLSCPFTLYAQQTAQEWNREVTAGWNLGNQFECPAPGQDGESMAIGNPDNADNAETAWGNPVVTKKMIKTVHDAGFNAVRIPVRWQCHITNEAAMSISKTWMSRIKEVIGWCLEYDLKVIVNVHHEKWLESRPYYQYKEENCRKLALLWMNIATELKDYDYRVAFAGTNEIHEKDKWGKPTAENLDVQNAYNQTFVDIVRATGGNNERRHLIVQTYVCNPDYGIYNGDFIIPTDIAGNGSDYMSVEFHYYNPWDYAGSCEYYYWGEPYKQYGASPSDEKTMTDFFDLVVREWSDKGLGIVVGEWGVTDHFKSSESDRIHENMSYYCKTFVSEARKRGFSTFIWDNNSFGNGKEKFGIFDRWKSMKIKAGWIVNGIMDGVSTGVSPAVVTLKKKDR</sequence>
<evidence type="ECO:0000256" key="2">
    <source>
        <dbReference type="ARBA" id="ARBA00022801"/>
    </source>
</evidence>
<accession>A0ABX2B3T4</accession>
<keyword evidence="4" id="KW-0119">Carbohydrate metabolism</keyword>
<evidence type="ECO:0000256" key="6">
    <source>
        <dbReference type="ARBA" id="ARBA00023326"/>
    </source>
</evidence>
<dbReference type="PANTHER" id="PTHR31297:SF41">
    <property type="entry name" value="ENDOGLUCANASE, PUTATIVE (AFU_ORTHOLOGUE AFUA_5G01830)-RELATED"/>
    <property type="match status" value="1"/>
</dbReference>
<dbReference type="PANTHER" id="PTHR31297">
    <property type="entry name" value="GLUCAN ENDO-1,6-BETA-GLUCOSIDASE B"/>
    <property type="match status" value="1"/>
</dbReference>
<keyword evidence="5 7" id="KW-0326">Glycosidase</keyword>
<comment type="similarity">
    <text evidence="1 7">Belongs to the glycosyl hydrolase 5 (cellulase A) family.</text>
</comment>
<feature type="domain" description="Glycoside hydrolase family 5" evidence="9">
    <location>
        <begin position="58"/>
        <end position="360"/>
    </location>
</feature>
<dbReference type="Gene3D" id="3.20.20.80">
    <property type="entry name" value="Glycosidases"/>
    <property type="match status" value="1"/>
</dbReference>
<evidence type="ECO:0000256" key="3">
    <source>
        <dbReference type="ARBA" id="ARBA00023001"/>
    </source>
</evidence>
<evidence type="ECO:0000256" key="4">
    <source>
        <dbReference type="ARBA" id="ARBA00023277"/>
    </source>
</evidence>
<dbReference type="InterPro" id="IPR017853">
    <property type="entry name" value="GH"/>
</dbReference>
<dbReference type="Pfam" id="PF00150">
    <property type="entry name" value="Cellulase"/>
    <property type="match status" value="1"/>
</dbReference>
<dbReference type="InterPro" id="IPR050386">
    <property type="entry name" value="Glycosyl_hydrolase_5"/>
</dbReference>
<feature type="signal peptide" evidence="8">
    <location>
        <begin position="1"/>
        <end position="22"/>
    </location>
</feature>
<evidence type="ECO:0000259" key="9">
    <source>
        <dbReference type="Pfam" id="PF00150"/>
    </source>
</evidence>
<evidence type="ECO:0000313" key="11">
    <source>
        <dbReference type="Proteomes" id="UP000820977"/>
    </source>
</evidence>
<evidence type="ECO:0000256" key="7">
    <source>
        <dbReference type="RuleBase" id="RU361153"/>
    </source>
</evidence>
<reference evidence="10 11" key="1">
    <citation type="submission" date="2020-05" db="EMBL/GenBank/DDBJ databases">
        <title>Distinct polysaccharide utilization as determinants for interspecies competition between intestinal Prevotella spp.</title>
        <authorList>
            <person name="Galvez E.J.C."/>
            <person name="Iljazovic A."/>
            <person name="Strowig T."/>
        </authorList>
    </citation>
    <scope>NUCLEOTIDE SEQUENCE [LARGE SCALE GENOMIC DNA]</scope>
    <source>
        <strain evidence="10 11">PCHR</strain>
    </source>
</reference>
<comment type="caution">
    <text evidence="10">The sequence shown here is derived from an EMBL/GenBank/DDBJ whole genome shotgun (WGS) entry which is preliminary data.</text>
</comment>
<gene>
    <name evidence="10" type="ORF">HPS54_11585</name>
</gene>
<evidence type="ECO:0000256" key="1">
    <source>
        <dbReference type="ARBA" id="ARBA00005641"/>
    </source>
</evidence>
<keyword evidence="3" id="KW-0136">Cellulose degradation</keyword>
<organism evidence="10 11">
    <name type="scientific">Xylanibacter caecicola</name>
    <dbReference type="NCBI Taxonomy" id="2736294"/>
    <lineage>
        <taxon>Bacteria</taxon>
        <taxon>Pseudomonadati</taxon>
        <taxon>Bacteroidota</taxon>
        <taxon>Bacteroidia</taxon>
        <taxon>Bacteroidales</taxon>
        <taxon>Prevotellaceae</taxon>
        <taxon>Xylanibacter</taxon>
    </lineage>
</organism>
<keyword evidence="11" id="KW-1185">Reference proteome</keyword>
<evidence type="ECO:0000256" key="5">
    <source>
        <dbReference type="ARBA" id="ARBA00023295"/>
    </source>
</evidence>
<proteinExistence type="inferred from homology"/>
<protein>
    <submittedName>
        <fullName evidence="10">Glycoside hydrolase family 5 protein</fullName>
    </submittedName>
</protein>
<keyword evidence="2 7" id="KW-0378">Hydrolase</keyword>